<gene>
    <name evidence="3" type="ORF">SAMN02982917_0888</name>
</gene>
<dbReference type="GO" id="GO:0016787">
    <property type="term" value="F:hydrolase activity"/>
    <property type="evidence" value="ECO:0007669"/>
    <property type="project" value="UniProtKB-KW"/>
</dbReference>
<dbReference type="AlphaFoldDB" id="A0A1X7DRA4"/>
<dbReference type="EMBL" id="FXAK01000001">
    <property type="protein sequence ID" value="SMF20217.1"/>
    <property type="molecule type" value="Genomic_DNA"/>
</dbReference>
<name>A0A1X7DRA4_9PROT</name>
<dbReference type="GO" id="GO:0016020">
    <property type="term" value="C:membrane"/>
    <property type="evidence" value="ECO:0007669"/>
    <property type="project" value="TreeGrafter"/>
</dbReference>
<evidence type="ECO:0000313" key="3">
    <source>
        <dbReference type="EMBL" id="SMF20217.1"/>
    </source>
</evidence>
<dbReference type="Gene3D" id="3.40.50.1820">
    <property type="entry name" value="alpha/beta hydrolase"/>
    <property type="match status" value="1"/>
</dbReference>
<feature type="domain" description="AB hydrolase-1" evidence="2">
    <location>
        <begin position="24"/>
        <end position="250"/>
    </location>
</feature>
<dbReference type="RefSeq" id="WP_167393164.1">
    <property type="nucleotide sequence ID" value="NZ_FXAK01000001.1"/>
</dbReference>
<dbReference type="SUPFAM" id="SSF53474">
    <property type="entry name" value="alpha/beta-Hydrolases"/>
    <property type="match status" value="1"/>
</dbReference>
<dbReference type="Pfam" id="PF12697">
    <property type="entry name" value="Abhydrolase_6"/>
    <property type="match status" value="1"/>
</dbReference>
<evidence type="ECO:0000313" key="4">
    <source>
        <dbReference type="Proteomes" id="UP000192936"/>
    </source>
</evidence>
<organism evidence="3 4">
    <name type="scientific">Azospirillum oryzae</name>
    <dbReference type="NCBI Taxonomy" id="286727"/>
    <lineage>
        <taxon>Bacteria</taxon>
        <taxon>Pseudomonadati</taxon>
        <taxon>Pseudomonadota</taxon>
        <taxon>Alphaproteobacteria</taxon>
        <taxon>Rhodospirillales</taxon>
        <taxon>Azospirillaceae</taxon>
        <taxon>Azospirillum</taxon>
    </lineage>
</organism>
<dbReference type="PRINTS" id="PR00111">
    <property type="entry name" value="ABHYDROLASE"/>
</dbReference>
<keyword evidence="1" id="KW-0378">Hydrolase</keyword>
<dbReference type="InterPro" id="IPR000073">
    <property type="entry name" value="AB_hydrolase_1"/>
</dbReference>
<dbReference type="PANTHER" id="PTHR43798">
    <property type="entry name" value="MONOACYLGLYCEROL LIPASE"/>
    <property type="match status" value="1"/>
</dbReference>
<protein>
    <submittedName>
        <fullName evidence="3">Pimeloyl-ACP methyl ester carboxylesterase</fullName>
    </submittedName>
</protein>
<dbReference type="InterPro" id="IPR050266">
    <property type="entry name" value="AB_hydrolase_sf"/>
</dbReference>
<sequence length="261" mass="27348">MSKKIETTGAVIHALDEGRGETALVFLHYWGGSARTWRHVVARLKDRARCVSLDLRGWGGSVALDGRYDLDAMAGDVSEVIAKMGLARCILVGHSMGGKVAQIVAAKGGGALAGLVLIAPSPPTGMPVPAEVREAMLASYQSAGGVNEALKILCHRDLPQEDRLQVVEDTLRGAAGAKREWTTAGMLARLDGISDIRIPTLIAVGDCDRVERADGLREIYGEILPAAEFRILPGVGHLSPLEAPAAVAEACSDLLSAVAAG</sequence>
<evidence type="ECO:0000259" key="2">
    <source>
        <dbReference type="Pfam" id="PF12697"/>
    </source>
</evidence>
<reference evidence="3 4" key="1">
    <citation type="submission" date="2017-04" db="EMBL/GenBank/DDBJ databases">
        <authorList>
            <person name="Afonso C.L."/>
            <person name="Miller P.J."/>
            <person name="Scott M.A."/>
            <person name="Spackman E."/>
            <person name="Goraichik I."/>
            <person name="Dimitrov K.M."/>
            <person name="Suarez D.L."/>
            <person name="Swayne D.E."/>
        </authorList>
    </citation>
    <scope>NUCLEOTIDE SEQUENCE [LARGE SCALE GENOMIC DNA]</scope>
    <source>
        <strain evidence="3 4">A2P</strain>
    </source>
</reference>
<evidence type="ECO:0000256" key="1">
    <source>
        <dbReference type="ARBA" id="ARBA00022801"/>
    </source>
</evidence>
<proteinExistence type="predicted"/>
<accession>A0A1X7DRA4</accession>
<dbReference type="PANTHER" id="PTHR43798:SF31">
    <property type="entry name" value="AB HYDROLASE SUPERFAMILY PROTEIN YCLE"/>
    <property type="match status" value="1"/>
</dbReference>
<dbReference type="Proteomes" id="UP000192936">
    <property type="component" value="Unassembled WGS sequence"/>
</dbReference>
<dbReference type="InterPro" id="IPR029058">
    <property type="entry name" value="AB_hydrolase_fold"/>
</dbReference>
<dbReference type="STRING" id="286727.SAMN02982917_0888"/>